<name>A0A0L0HGU9_SPIPD</name>
<gene>
    <name evidence="1" type="ORF">SPPG_09195</name>
</gene>
<dbReference type="VEuPathDB" id="FungiDB:SPPG_09195"/>
<evidence type="ECO:0000313" key="1">
    <source>
        <dbReference type="EMBL" id="KND00085.1"/>
    </source>
</evidence>
<dbReference type="Proteomes" id="UP000053201">
    <property type="component" value="Unassembled WGS sequence"/>
</dbReference>
<evidence type="ECO:0000313" key="2">
    <source>
        <dbReference type="Proteomes" id="UP000053201"/>
    </source>
</evidence>
<proteinExistence type="predicted"/>
<dbReference type="GeneID" id="27692320"/>
<accession>A0A0L0HGU9</accession>
<protein>
    <submittedName>
        <fullName evidence="1">Uncharacterized protein</fullName>
    </submittedName>
</protein>
<dbReference type="InParanoid" id="A0A0L0HGU9"/>
<organism evidence="1 2">
    <name type="scientific">Spizellomyces punctatus (strain DAOM BR117)</name>
    <dbReference type="NCBI Taxonomy" id="645134"/>
    <lineage>
        <taxon>Eukaryota</taxon>
        <taxon>Fungi</taxon>
        <taxon>Fungi incertae sedis</taxon>
        <taxon>Chytridiomycota</taxon>
        <taxon>Chytridiomycota incertae sedis</taxon>
        <taxon>Chytridiomycetes</taxon>
        <taxon>Spizellomycetales</taxon>
        <taxon>Spizellomycetaceae</taxon>
        <taxon>Spizellomyces</taxon>
    </lineage>
</organism>
<dbReference type="EMBL" id="KQ257456">
    <property type="protein sequence ID" value="KND00085.1"/>
    <property type="molecule type" value="Genomic_DNA"/>
</dbReference>
<sequence length="125" mass="14340">MSSPLHFYFNLKSLMWAMQLTGKGFVLDFGSGHWKSAARIAAHGHVSALHLDELFEQLLLRYLKGRPIHQTLIGLLQLSLTLHNFNLNAMDHSVSTYHFTNPHLPILHSCLPCHFDKYVASWFEI</sequence>
<reference evidence="1 2" key="1">
    <citation type="submission" date="2009-08" db="EMBL/GenBank/DDBJ databases">
        <title>The Genome Sequence of Spizellomyces punctatus strain DAOM BR117.</title>
        <authorList>
            <consortium name="The Broad Institute Genome Sequencing Platform"/>
            <person name="Russ C."/>
            <person name="Cuomo C."/>
            <person name="Shea T."/>
            <person name="Young S.K."/>
            <person name="Zeng Q."/>
            <person name="Koehrsen M."/>
            <person name="Haas B."/>
            <person name="Borodovsky M."/>
            <person name="Guigo R."/>
            <person name="Alvarado L."/>
            <person name="Berlin A."/>
            <person name="Bochicchio J."/>
            <person name="Borenstein D."/>
            <person name="Chapman S."/>
            <person name="Chen Z."/>
            <person name="Engels R."/>
            <person name="Freedman E."/>
            <person name="Gellesch M."/>
            <person name="Goldberg J."/>
            <person name="Griggs A."/>
            <person name="Gujja S."/>
            <person name="Heiman D."/>
            <person name="Hepburn T."/>
            <person name="Howarth C."/>
            <person name="Jen D."/>
            <person name="Larson L."/>
            <person name="Lewis B."/>
            <person name="Mehta T."/>
            <person name="Park D."/>
            <person name="Pearson M."/>
            <person name="Roberts A."/>
            <person name="Saif S."/>
            <person name="Shenoy N."/>
            <person name="Sisk P."/>
            <person name="Stolte C."/>
            <person name="Sykes S."/>
            <person name="Thomson T."/>
            <person name="Walk T."/>
            <person name="White J."/>
            <person name="Yandava C."/>
            <person name="Burger G."/>
            <person name="Gray M.W."/>
            <person name="Holland P.W.H."/>
            <person name="King N."/>
            <person name="Lang F.B.F."/>
            <person name="Roger A.J."/>
            <person name="Ruiz-Trillo I."/>
            <person name="Lander E."/>
            <person name="Nusbaum C."/>
        </authorList>
    </citation>
    <scope>NUCLEOTIDE SEQUENCE [LARGE SCALE GENOMIC DNA]</scope>
    <source>
        <strain evidence="1 2">DAOM BR117</strain>
    </source>
</reference>
<keyword evidence="2" id="KW-1185">Reference proteome</keyword>
<dbReference type="RefSeq" id="XP_016608124.1">
    <property type="nucleotide sequence ID" value="XM_016757352.1"/>
</dbReference>
<dbReference type="AlphaFoldDB" id="A0A0L0HGU9"/>